<feature type="region of interest" description="Disordered" evidence="1">
    <location>
        <begin position="1"/>
        <end position="55"/>
    </location>
</feature>
<accession>A0ABS8KIL2</accession>
<feature type="compositionally biased region" description="Basic and acidic residues" evidence="1">
    <location>
        <begin position="28"/>
        <end position="47"/>
    </location>
</feature>
<protein>
    <recommendedName>
        <fullName evidence="4">DUF3618 domain-containing protein</fullName>
    </recommendedName>
</protein>
<reference evidence="2 3" key="1">
    <citation type="submission" date="2021-11" db="EMBL/GenBank/DDBJ databases">
        <authorList>
            <person name="Oh E.-T."/>
            <person name="Kim S.-B."/>
        </authorList>
    </citation>
    <scope>NUCLEOTIDE SEQUENCE [LARGE SCALE GENOMIC DNA]</scope>
    <source>
        <strain evidence="2 3">MMS20-SJTN17</strain>
    </source>
</reference>
<keyword evidence="3" id="KW-1185">Reference proteome</keyword>
<dbReference type="RefSeq" id="WP_230563419.1">
    <property type="nucleotide sequence ID" value="NZ_JAJITC010000013.1"/>
</dbReference>
<evidence type="ECO:0000313" key="2">
    <source>
        <dbReference type="EMBL" id="MCC8404604.1"/>
    </source>
</evidence>
<proteinExistence type="predicted"/>
<name>A0ABS8KIL2_9BURK</name>
<evidence type="ECO:0000313" key="3">
    <source>
        <dbReference type="Proteomes" id="UP001430614"/>
    </source>
</evidence>
<gene>
    <name evidence="2" type="ORF">LJ655_22425</name>
</gene>
<sequence>MTDDPNRNPDPDSDPDKLKGPGGMTLRQIHEQVQKSAERDRKARTAHDASAPPQSRWQRWVRYVWGRSGRR</sequence>
<organism evidence="2 3">
    <name type="scientific">Paraburkholderia translucens</name>
    <dbReference type="NCBI Taxonomy" id="2886945"/>
    <lineage>
        <taxon>Bacteria</taxon>
        <taxon>Pseudomonadati</taxon>
        <taxon>Pseudomonadota</taxon>
        <taxon>Betaproteobacteria</taxon>
        <taxon>Burkholderiales</taxon>
        <taxon>Burkholderiaceae</taxon>
        <taxon>Paraburkholderia</taxon>
    </lineage>
</organism>
<comment type="caution">
    <text evidence="2">The sequence shown here is derived from an EMBL/GenBank/DDBJ whole genome shotgun (WGS) entry which is preliminary data.</text>
</comment>
<evidence type="ECO:0008006" key="4">
    <source>
        <dbReference type="Google" id="ProtNLM"/>
    </source>
</evidence>
<dbReference type="EMBL" id="JAJITC010000013">
    <property type="protein sequence ID" value="MCC8404604.1"/>
    <property type="molecule type" value="Genomic_DNA"/>
</dbReference>
<dbReference type="Proteomes" id="UP001430614">
    <property type="component" value="Unassembled WGS sequence"/>
</dbReference>
<feature type="compositionally biased region" description="Basic and acidic residues" evidence="1">
    <location>
        <begin position="1"/>
        <end position="19"/>
    </location>
</feature>
<evidence type="ECO:0000256" key="1">
    <source>
        <dbReference type="SAM" id="MobiDB-lite"/>
    </source>
</evidence>